<dbReference type="STRING" id="1121298.SAMN05444401_1762"/>
<organism evidence="2 3">
    <name type="scientific">Clostridium amylolyticum</name>
    <dbReference type="NCBI Taxonomy" id="1121298"/>
    <lineage>
        <taxon>Bacteria</taxon>
        <taxon>Bacillati</taxon>
        <taxon>Bacillota</taxon>
        <taxon>Clostridia</taxon>
        <taxon>Eubacteriales</taxon>
        <taxon>Clostridiaceae</taxon>
        <taxon>Clostridium</taxon>
    </lineage>
</organism>
<feature type="transmembrane region" description="Helical" evidence="1">
    <location>
        <begin position="12"/>
        <end position="30"/>
    </location>
</feature>
<keyword evidence="1" id="KW-0812">Transmembrane</keyword>
<protein>
    <submittedName>
        <fullName evidence="2">Uncharacterized protein</fullName>
    </submittedName>
</protein>
<accession>A0A1M6F0G4</accession>
<keyword evidence="1" id="KW-1133">Transmembrane helix</keyword>
<keyword evidence="3" id="KW-1185">Reference proteome</keyword>
<name>A0A1M6F0G4_9CLOT</name>
<evidence type="ECO:0000313" key="2">
    <source>
        <dbReference type="EMBL" id="SHI91173.1"/>
    </source>
</evidence>
<dbReference type="AlphaFoldDB" id="A0A1M6F0G4"/>
<dbReference type="EMBL" id="FQZO01000002">
    <property type="protein sequence ID" value="SHI91173.1"/>
    <property type="molecule type" value="Genomic_DNA"/>
</dbReference>
<keyword evidence="1" id="KW-0472">Membrane</keyword>
<evidence type="ECO:0000256" key="1">
    <source>
        <dbReference type="SAM" id="Phobius"/>
    </source>
</evidence>
<sequence>MNRHKDKIIDCAIGLLGSMAVFGTLLAIALTTY</sequence>
<gene>
    <name evidence="2" type="ORF">SAMN05444401_1762</name>
</gene>
<evidence type="ECO:0000313" key="3">
    <source>
        <dbReference type="Proteomes" id="UP000184080"/>
    </source>
</evidence>
<proteinExistence type="predicted"/>
<dbReference type="Proteomes" id="UP000184080">
    <property type="component" value="Unassembled WGS sequence"/>
</dbReference>
<reference evidence="2 3" key="1">
    <citation type="submission" date="2016-11" db="EMBL/GenBank/DDBJ databases">
        <authorList>
            <person name="Jaros S."/>
            <person name="Januszkiewicz K."/>
            <person name="Wedrychowicz H."/>
        </authorList>
    </citation>
    <scope>NUCLEOTIDE SEQUENCE [LARGE SCALE GENOMIC DNA]</scope>
    <source>
        <strain evidence="2 3">DSM 21864</strain>
    </source>
</reference>